<protein>
    <submittedName>
        <fullName evidence="4">Glycosyltransferase involved in cell wall biosynthesis</fullName>
    </submittedName>
</protein>
<sequence length="323" mass="35483">MISEPGDVRYSVVVPVYGNEATLPALLERLEVMAHRLDGHMEAVFVVDGSPDGSLVVLRRLLRSAAFPSQLVAHSRNFGSFAALRTGFAAAEGRYIAAMAADLQEPPELVEELFARLSTGDVDVAVGTRESRDDPRTSMLLSRVFWSVYRRWVHREIPAGGVDIFGCTRQVADELVALDESHSSLVGLLYWLGFRRAEVPYRRSPRTEGRSGWTFGRKLRYFLDSVYSFTDVPITLLTLVGAVGGVLTLLTGAGLVAARLTGAIQQAGYTPLMLVVLLSTFTLLFGLGVVGSYVWRTYENSKGRPAAVAMTHEKFLARNRVDN</sequence>
<dbReference type="SUPFAM" id="SSF53448">
    <property type="entry name" value="Nucleotide-diphospho-sugar transferases"/>
    <property type="match status" value="1"/>
</dbReference>
<accession>A0A4Q7Y970</accession>
<gene>
    <name evidence="4" type="ORF">BKA19_2789</name>
</gene>
<comment type="caution">
    <text evidence="4">The sequence shown here is derived from an EMBL/GenBank/DDBJ whole genome shotgun (WGS) entry which is preliminary data.</text>
</comment>
<feature type="domain" description="Glycosyltransferase 2-like" evidence="3">
    <location>
        <begin position="11"/>
        <end position="150"/>
    </location>
</feature>
<dbReference type="GO" id="GO:0005886">
    <property type="term" value="C:plasma membrane"/>
    <property type="evidence" value="ECO:0007669"/>
    <property type="project" value="TreeGrafter"/>
</dbReference>
<dbReference type="Proteomes" id="UP000292507">
    <property type="component" value="Unassembled WGS sequence"/>
</dbReference>
<evidence type="ECO:0000259" key="3">
    <source>
        <dbReference type="Pfam" id="PF00535"/>
    </source>
</evidence>
<dbReference type="EMBL" id="SHKV01000001">
    <property type="protein sequence ID" value="RZU33074.1"/>
    <property type="molecule type" value="Genomic_DNA"/>
</dbReference>
<keyword evidence="5" id="KW-1185">Reference proteome</keyword>
<dbReference type="Gene3D" id="3.90.550.10">
    <property type="entry name" value="Spore Coat Polysaccharide Biosynthesis Protein SpsA, Chain A"/>
    <property type="match status" value="1"/>
</dbReference>
<feature type="transmembrane region" description="Helical" evidence="2">
    <location>
        <begin position="236"/>
        <end position="260"/>
    </location>
</feature>
<evidence type="ECO:0000313" key="5">
    <source>
        <dbReference type="Proteomes" id="UP000292507"/>
    </source>
</evidence>
<feature type="transmembrane region" description="Helical" evidence="2">
    <location>
        <begin position="272"/>
        <end position="295"/>
    </location>
</feature>
<dbReference type="InterPro" id="IPR001173">
    <property type="entry name" value="Glyco_trans_2-like"/>
</dbReference>
<name>A0A4Q7Y970_9ACTN</name>
<dbReference type="GO" id="GO:0016740">
    <property type="term" value="F:transferase activity"/>
    <property type="evidence" value="ECO:0007669"/>
    <property type="project" value="UniProtKB-KW"/>
</dbReference>
<keyword evidence="2" id="KW-1133">Transmembrane helix</keyword>
<keyword evidence="4" id="KW-0808">Transferase</keyword>
<dbReference type="PANTHER" id="PTHR48090">
    <property type="entry name" value="UNDECAPRENYL-PHOSPHATE 4-DEOXY-4-FORMAMIDO-L-ARABINOSE TRANSFERASE-RELATED"/>
    <property type="match status" value="1"/>
</dbReference>
<keyword evidence="2" id="KW-0472">Membrane</keyword>
<dbReference type="CDD" id="cd04187">
    <property type="entry name" value="DPM1_like_bac"/>
    <property type="match status" value="1"/>
</dbReference>
<evidence type="ECO:0000313" key="4">
    <source>
        <dbReference type="EMBL" id="RZU33074.1"/>
    </source>
</evidence>
<proteinExistence type="inferred from homology"/>
<reference evidence="4 5" key="1">
    <citation type="submission" date="2019-02" db="EMBL/GenBank/DDBJ databases">
        <title>Sequencing the genomes of 1000 actinobacteria strains.</title>
        <authorList>
            <person name="Klenk H.-P."/>
        </authorList>
    </citation>
    <scope>NUCLEOTIDE SEQUENCE [LARGE SCALE GENOMIC DNA]</scope>
    <source>
        <strain evidence="4 5">DSM 44509</strain>
    </source>
</reference>
<organism evidence="4 5">
    <name type="scientific">Blastococcus saxobsidens</name>
    <dbReference type="NCBI Taxonomy" id="138336"/>
    <lineage>
        <taxon>Bacteria</taxon>
        <taxon>Bacillati</taxon>
        <taxon>Actinomycetota</taxon>
        <taxon>Actinomycetes</taxon>
        <taxon>Geodermatophilales</taxon>
        <taxon>Geodermatophilaceae</taxon>
        <taxon>Blastococcus</taxon>
    </lineage>
</organism>
<dbReference type="RefSeq" id="WP_207225829.1">
    <property type="nucleotide sequence ID" value="NZ_POQT01000007.1"/>
</dbReference>
<evidence type="ECO:0000256" key="2">
    <source>
        <dbReference type="SAM" id="Phobius"/>
    </source>
</evidence>
<dbReference type="PANTHER" id="PTHR48090:SF8">
    <property type="entry name" value="GLYCOSYLTRANSFERASE CSBB-RELATED"/>
    <property type="match status" value="1"/>
</dbReference>
<comment type="similarity">
    <text evidence="1">Belongs to the glycosyltransferase 2 family.</text>
</comment>
<dbReference type="Pfam" id="PF00535">
    <property type="entry name" value="Glycos_transf_2"/>
    <property type="match status" value="1"/>
</dbReference>
<evidence type="ECO:0000256" key="1">
    <source>
        <dbReference type="ARBA" id="ARBA00006739"/>
    </source>
</evidence>
<dbReference type="InterPro" id="IPR050256">
    <property type="entry name" value="Glycosyltransferase_2"/>
</dbReference>
<dbReference type="InterPro" id="IPR029044">
    <property type="entry name" value="Nucleotide-diphossugar_trans"/>
</dbReference>
<keyword evidence="2" id="KW-0812">Transmembrane</keyword>
<dbReference type="AlphaFoldDB" id="A0A4Q7Y970"/>